<dbReference type="Pfam" id="PF00571">
    <property type="entry name" value="CBS"/>
    <property type="match status" value="2"/>
</dbReference>
<dbReference type="GeneID" id="66974374"/>
<dbReference type="RefSeq" id="WP_006257790.1">
    <property type="nucleotide sequence ID" value="NZ_BCMQ01000002.1"/>
</dbReference>
<dbReference type="PROSITE" id="PS51371">
    <property type="entry name" value="CBS"/>
    <property type="match status" value="2"/>
</dbReference>
<dbReference type="Gene3D" id="3.10.580.10">
    <property type="entry name" value="CBS-domain"/>
    <property type="match status" value="2"/>
</dbReference>
<dbReference type="PANTHER" id="PTHR48108:SF6">
    <property type="entry name" value="CBS DOMAIN-CONTAINING PROTEIN CBSX1, CHLOROPLASTIC"/>
    <property type="match status" value="1"/>
</dbReference>
<accession>A0A0S7E9D6</accession>
<dbReference type="SMART" id="SM00116">
    <property type="entry name" value="CBS"/>
    <property type="match status" value="2"/>
</dbReference>
<evidence type="ECO:0000256" key="1">
    <source>
        <dbReference type="ARBA" id="ARBA00022737"/>
    </source>
</evidence>
<evidence type="ECO:0000313" key="3">
    <source>
        <dbReference type="Proteomes" id="UP000069030"/>
    </source>
</evidence>
<reference evidence="2 3" key="1">
    <citation type="journal article" date="2016" name="J. Zhejiang Univ. Sci. B">
        <title>Antibiotic resistance mechanisms of Myroides sp.</title>
        <authorList>
            <person name="Hu S."/>
            <person name="Yuan S."/>
            <person name="Qu H."/>
            <person name="Jiang T."/>
            <person name="Zhou Y."/>
            <person name="Wang M."/>
            <person name="Ming D."/>
        </authorList>
    </citation>
    <scope>NUCLEOTIDE SEQUENCE [LARGE SCALE GENOMIC DNA]</scope>
    <source>
        <strain evidence="2 3">PR63039</strain>
    </source>
</reference>
<dbReference type="Proteomes" id="UP000069030">
    <property type="component" value="Chromosome"/>
</dbReference>
<keyword evidence="1" id="KW-0677">Repeat</keyword>
<sequence>MKQRVPVSQIMSKALIAVPTNKKLSEVNQLLVEYNIRHIPVIEAENVVGIISSNDILKIGYGANDLDQSALDAIYDAYKLEDVMTKNPIVVMDDTNIKDVAEIFSKQQFHSLPVVDKDNVLQGIVTTTDMINYLIAQY</sequence>
<proteinExistence type="predicted"/>
<dbReference type="InterPro" id="IPR051462">
    <property type="entry name" value="CBS_domain-containing"/>
</dbReference>
<protein>
    <submittedName>
        <fullName evidence="2">Uncharacterized protein</fullName>
    </submittedName>
</protein>
<dbReference type="eggNOG" id="COG0517">
    <property type="taxonomic scope" value="Bacteria"/>
</dbReference>
<name>A0A0S7E9D6_9FLAO</name>
<dbReference type="KEGG" id="mod:AS202_06160"/>
<organism evidence="2 3">
    <name type="scientific">Myroides odoratimimus</name>
    <dbReference type="NCBI Taxonomy" id="76832"/>
    <lineage>
        <taxon>Bacteria</taxon>
        <taxon>Pseudomonadati</taxon>
        <taxon>Bacteroidota</taxon>
        <taxon>Flavobacteriia</taxon>
        <taxon>Flavobacteriales</taxon>
        <taxon>Flavobacteriaceae</taxon>
        <taxon>Myroides</taxon>
    </lineage>
</organism>
<dbReference type="EMBL" id="CP013690">
    <property type="protein sequence ID" value="ALU25740.1"/>
    <property type="molecule type" value="Genomic_DNA"/>
</dbReference>
<dbReference type="InterPro" id="IPR000644">
    <property type="entry name" value="CBS_dom"/>
</dbReference>
<evidence type="ECO:0000313" key="2">
    <source>
        <dbReference type="EMBL" id="ALU25740.1"/>
    </source>
</evidence>
<dbReference type="SUPFAM" id="SSF54631">
    <property type="entry name" value="CBS-domain pair"/>
    <property type="match status" value="1"/>
</dbReference>
<dbReference type="AlphaFoldDB" id="A0A0S7E9D6"/>
<dbReference type="PANTHER" id="PTHR48108">
    <property type="entry name" value="CBS DOMAIN-CONTAINING PROTEIN CBSX2, CHLOROPLASTIC"/>
    <property type="match status" value="1"/>
</dbReference>
<dbReference type="InterPro" id="IPR046342">
    <property type="entry name" value="CBS_dom_sf"/>
</dbReference>
<gene>
    <name evidence="2" type="ORF">AS202_06160</name>
</gene>